<gene>
    <name evidence="1" type="ORF">CR513_08779</name>
</gene>
<dbReference type="AlphaFoldDB" id="A0A371HWI6"/>
<evidence type="ECO:0000313" key="1">
    <source>
        <dbReference type="EMBL" id="RDY07147.1"/>
    </source>
</evidence>
<sequence>MEKRIEWERPKFQPCFEELKSINLGNDMEKREVKVDKQMPLELQASLVELLREYTDMFAWSYQDMPGLDRAIVKHKLPLLPDYTPVH</sequence>
<name>A0A371HWI6_MUCPR</name>
<reference evidence="1" key="1">
    <citation type="submission" date="2018-05" db="EMBL/GenBank/DDBJ databases">
        <title>Draft genome of Mucuna pruriens seed.</title>
        <authorList>
            <person name="Nnadi N.E."/>
            <person name="Vos R."/>
            <person name="Hasami M.H."/>
            <person name="Devisetty U.K."/>
            <person name="Aguiy J.C."/>
        </authorList>
    </citation>
    <scope>NUCLEOTIDE SEQUENCE [LARGE SCALE GENOMIC DNA]</scope>
    <source>
        <strain evidence="1">JCA_2017</strain>
    </source>
</reference>
<dbReference type="EMBL" id="QJKJ01001537">
    <property type="protein sequence ID" value="RDY07147.1"/>
    <property type="molecule type" value="Genomic_DNA"/>
</dbReference>
<comment type="caution">
    <text evidence="1">The sequence shown here is derived from an EMBL/GenBank/DDBJ whole genome shotgun (WGS) entry which is preliminary data.</text>
</comment>
<feature type="non-terminal residue" evidence="1">
    <location>
        <position position="1"/>
    </location>
</feature>
<dbReference type="STRING" id="157652.A0A371HWI6"/>
<protein>
    <submittedName>
        <fullName evidence="1">Uncharacterized protein</fullName>
    </submittedName>
</protein>
<proteinExistence type="predicted"/>
<dbReference type="OrthoDB" id="1743187at2759"/>
<organism evidence="1 2">
    <name type="scientific">Mucuna pruriens</name>
    <name type="common">Velvet bean</name>
    <name type="synonym">Dolichos pruriens</name>
    <dbReference type="NCBI Taxonomy" id="157652"/>
    <lineage>
        <taxon>Eukaryota</taxon>
        <taxon>Viridiplantae</taxon>
        <taxon>Streptophyta</taxon>
        <taxon>Embryophyta</taxon>
        <taxon>Tracheophyta</taxon>
        <taxon>Spermatophyta</taxon>
        <taxon>Magnoliopsida</taxon>
        <taxon>eudicotyledons</taxon>
        <taxon>Gunneridae</taxon>
        <taxon>Pentapetalae</taxon>
        <taxon>rosids</taxon>
        <taxon>fabids</taxon>
        <taxon>Fabales</taxon>
        <taxon>Fabaceae</taxon>
        <taxon>Papilionoideae</taxon>
        <taxon>50 kb inversion clade</taxon>
        <taxon>NPAAA clade</taxon>
        <taxon>indigoferoid/millettioid clade</taxon>
        <taxon>Phaseoleae</taxon>
        <taxon>Mucuna</taxon>
    </lineage>
</organism>
<evidence type="ECO:0000313" key="2">
    <source>
        <dbReference type="Proteomes" id="UP000257109"/>
    </source>
</evidence>
<accession>A0A371HWI6</accession>
<dbReference type="Proteomes" id="UP000257109">
    <property type="component" value="Unassembled WGS sequence"/>
</dbReference>
<keyword evidence="2" id="KW-1185">Reference proteome</keyword>